<dbReference type="PROSITE" id="PS51257">
    <property type="entry name" value="PROKAR_LIPOPROTEIN"/>
    <property type="match status" value="1"/>
</dbReference>
<reference evidence="1 2" key="1">
    <citation type="submission" date="2022-04" db="EMBL/GenBank/DDBJ databases">
        <title>Positive selection, recombination, and allopatry shape intraspecific diversity of widespread and dominant cyanobacteria.</title>
        <authorList>
            <person name="Wei J."/>
            <person name="Shu W."/>
            <person name="Hu C."/>
        </authorList>
    </citation>
    <scope>NUCLEOTIDE SEQUENCE [LARGE SCALE GENOMIC DNA]</scope>
    <source>
        <strain evidence="1 2">GB2-A5</strain>
    </source>
</reference>
<dbReference type="EMBL" id="JAMPKK010000037">
    <property type="protein sequence ID" value="MEP0866078.1"/>
    <property type="molecule type" value="Genomic_DNA"/>
</dbReference>
<dbReference type="Proteomes" id="UP001442494">
    <property type="component" value="Unassembled WGS sequence"/>
</dbReference>
<comment type="caution">
    <text evidence="1">The sequence shown here is derived from an EMBL/GenBank/DDBJ whole genome shotgun (WGS) entry which is preliminary data.</text>
</comment>
<organism evidence="1 2">
    <name type="scientific">Funiculus sociatus GB2-A5</name>
    <dbReference type="NCBI Taxonomy" id="2933946"/>
    <lineage>
        <taxon>Bacteria</taxon>
        <taxon>Bacillati</taxon>
        <taxon>Cyanobacteriota</taxon>
        <taxon>Cyanophyceae</taxon>
        <taxon>Coleofasciculales</taxon>
        <taxon>Coleofasciculaceae</taxon>
        <taxon>Funiculus</taxon>
    </lineage>
</organism>
<gene>
    <name evidence="1" type="ORF">NDI37_16560</name>
</gene>
<accession>A0ABV0JRS2</accession>
<evidence type="ECO:0000313" key="2">
    <source>
        <dbReference type="Proteomes" id="UP001442494"/>
    </source>
</evidence>
<protein>
    <submittedName>
        <fullName evidence="1">Uncharacterized protein</fullName>
    </submittedName>
</protein>
<sequence length="71" mass="7945">MLRLVTNLGFIPFGASCDTRSPNSQHDWVYGFATVKILKSCTGEDLPILNSIRRSLCSTSSSQLLRFVTFF</sequence>
<name>A0ABV0JRS2_9CYAN</name>
<evidence type="ECO:0000313" key="1">
    <source>
        <dbReference type="EMBL" id="MEP0866078.1"/>
    </source>
</evidence>
<proteinExistence type="predicted"/>
<keyword evidence="2" id="KW-1185">Reference proteome</keyword>